<feature type="compositionally biased region" description="Acidic residues" evidence="5">
    <location>
        <begin position="221"/>
        <end position="232"/>
    </location>
</feature>
<dbReference type="SMART" id="SM00249">
    <property type="entry name" value="PHD"/>
    <property type="match status" value="1"/>
</dbReference>
<feature type="compositionally biased region" description="Polar residues" evidence="5">
    <location>
        <begin position="697"/>
        <end position="706"/>
    </location>
</feature>
<evidence type="ECO:0000256" key="2">
    <source>
        <dbReference type="ARBA" id="ARBA00022771"/>
    </source>
</evidence>
<sequence>MTRKRGRDEMEAEEPREPPTTLARLRNMWQFANLMQYINLFRDAVKIDPDFDIDDLESECLKPEPSEKLAQIGLALLKHVSSHKGLTLEIFDEYAKRQYAMKAPDRNPFGTNEFDEPPPVKFNDFDTFTKIRVLQQLSLWTLNNPNSIRERLNETDQGQALWRMEPLGWDDEDRQMYVLDDNRLYRLAPPAPPPPPKSKPKAKSKKSKGTRASKRRRTDTPDADDPVEDGDETLIDVATATEDDGLGGATWECVCITHEEYLNYLGDLKRSRDKNAKALRERLLEQVMPVIESAAEEQAKKEARRLKEWQVMQQLATAKRSSRISKRVEAQKEQEAADDAERKRKANLAMAKREDEKRQHMDEDRESRMMTREQRLKERETKRILHEEELRKLTENSEQPEASVGRMSERHLKTEMRKREQELAELQKEDDHWVFDCEVCGKHGQDLDDGSGIIACDTCNIWQHLKCHRVSKQEADREDFSFVCRTCKKKLSKGPKSEDPKLPPLKFKLNSSPSSSASRNGQEANGMAHAATPRRVQAVAIPGQPAVPQHPTPQHVQQSQSLMNGPSLSPRGQALGPPGIHRSEAAYGSPYNRLNGSSPPAAARPTSADQTGGIPYANGFPVSSPPDLQSPYAPSTPFTNHLSRPQTNGNPFVGARPYPQPQYPPPYGTSFNRPASSGGAPTHGSPVKHSPIPSPQPANGLTNHPFINSPHSSFPPTSSTPRPSYSPVKNSSPPPPVPHMSSPGLTPHFAPSPNQMPAQMLPHPIPAPEKHDGLRPMSSHSLSETPVLPPIKSLSPSAAPPNLSPPTKKAEPTPERPHFALVSGNGHGMPPAL</sequence>
<dbReference type="Pfam" id="PF00628">
    <property type="entry name" value="PHD"/>
    <property type="match status" value="1"/>
</dbReference>
<feature type="domain" description="PHD-type" evidence="6">
    <location>
        <begin position="434"/>
        <end position="490"/>
    </location>
</feature>
<feature type="compositionally biased region" description="Low complexity" evidence="5">
    <location>
        <begin position="597"/>
        <end position="608"/>
    </location>
</feature>
<feature type="region of interest" description="Disordered" evidence="5">
    <location>
        <begin position="491"/>
        <end position="531"/>
    </location>
</feature>
<comment type="caution">
    <text evidence="7">The sequence shown here is derived from an EMBL/GenBank/DDBJ whole genome shotgun (WGS) entry which is preliminary data.</text>
</comment>
<feature type="region of interest" description="Disordered" evidence="5">
    <location>
        <begin position="393"/>
        <end position="413"/>
    </location>
</feature>
<feature type="compositionally biased region" description="Pro residues" evidence="5">
    <location>
        <begin position="658"/>
        <end position="667"/>
    </location>
</feature>
<organism evidence="7 8">
    <name type="scientific">Polyplosphaeria fusca</name>
    <dbReference type="NCBI Taxonomy" id="682080"/>
    <lineage>
        <taxon>Eukaryota</taxon>
        <taxon>Fungi</taxon>
        <taxon>Dikarya</taxon>
        <taxon>Ascomycota</taxon>
        <taxon>Pezizomycotina</taxon>
        <taxon>Dothideomycetes</taxon>
        <taxon>Pleosporomycetidae</taxon>
        <taxon>Pleosporales</taxon>
        <taxon>Tetraplosphaeriaceae</taxon>
        <taxon>Polyplosphaeria</taxon>
    </lineage>
</organism>
<evidence type="ECO:0000256" key="5">
    <source>
        <dbReference type="SAM" id="MobiDB-lite"/>
    </source>
</evidence>
<feature type="compositionally biased region" description="Low complexity" evidence="5">
    <location>
        <begin position="504"/>
        <end position="518"/>
    </location>
</feature>
<name>A0A9P4V6K9_9PLEO</name>
<feature type="compositionally biased region" description="Basic and acidic residues" evidence="5">
    <location>
        <begin position="808"/>
        <end position="818"/>
    </location>
</feature>
<evidence type="ECO:0000313" key="8">
    <source>
        <dbReference type="Proteomes" id="UP000799444"/>
    </source>
</evidence>
<dbReference type="AlphaFoldDB" id="A0A9P4V6K9"/>
<feature type="compositionally biased region" description="Basic residues" evidence="5">
    <location>
        <begin position="198"/>
        <end position="217"/>
    </location>
</feature>
<evidence type="ECO:0000256" key="4">
    <source>
        <dbReference type="PROSITE-ProRule" id="PRU00146"/>
    </source>
</evidence>
<keyword evidence="8" id="KW-1185">Reference proteome</keyword>
<feature type="region of interest" description="Disordered" evidence="5">
    <location>
        <begin position="544"/>
        <end position="833"/>
    </location>
</feature>
<keyword evidence="3" id="KW-0862">Zinc</keyword>
<proteinExistence type="predicted"/>
<dbReference type="InterPro" id="IPR028938">
    <property type="entry name" value="Rsf1-like"/>
</dbReference>
<dbReference type="PROSITE" id="PS50016">
    <property type="entry name" value="ZF_PHD_2"/>
    <property type="match status" value="1"/>
</dbReference>
<feature type="compositionally biased region" description="Basic and acidic residues" evidence="5">
    <location>
        <begin position="351"/>
        <end position="377"/>
    </location>
</feature>
<feature type="region of interest" description="Disordered" evidence="5">
    <location>
        <begin position="322"/>
        <end position="377"/>
    </location>
</feature>
<evidence type="ECO:0000256" key="1">
    <source>
        <dbReference type="ARBA" id="ARBA00022723"/>
    </source>
</evidence>
<dbReference type="GO" id="GO:0006355">
    <property type="term" value="P:regulation of DNA-templated transcription"/>
    <property type="evidence" value="ECO:0007669"/>
    <property type="project" value="InterPro"/>
</dbReference>
<dbReference type="OrthoDB" id="303107at2759"/>
<protein>
    <recommendedName>
        <fullName evidence="6">PHD-type domain-containing protein</fullName>
    </recommendedName>
</protein>
<dbReference type="PANTHER" id="PTHR14296:SF3">
    <property type="entry name" value="DIKAR, ISOFORM F"/>
    <property type="match status" value="1"/>
</dbReference>
<dbReference type="InterPro" id="IPR013083">
    <property type="entry name" value="Znf_RING/FYVE/PHD"/>
</dbReference>
<dbReference type="GO" id="GO:0008270">
    <property type="term" value="F:zinc ion binding"/>
    <property type="evidence" value="ECO:0007669"/>
    <property type="project" value="UniProtKB-KW"/>
</dbReference>
<dbReference type="PROSITE" id="PS01359">
    <property type="entry name" value="ZF_PHD_1"/>
    <property type="match status" value="1"/>
</dbReference>
<dbReference type="InterPro" id="IPR019787">
    <property type="entry name" value="Znf_PHD-finger"/>
</dbReference>
<gene>
    <name evidence="7" type="ORF">EJ04DRAFT_260993</name>
</gene>
<reference evidence="7" key="1">
    <citation type="journal article" date="2020" name="Stud. Mycol.">
        <title>101 Dothideomycetes genomes: a test case for predicting lifestyles and emergence of pathogens.</title>
        <authorList>
            <person name="Haridas S."/>
            <person name="Albert R."/>
            <person name="Binder M."/>
            <person name="Bloem J."/>
            <person name="Labutti K."/>
            <person name="Salamov A."/>
            <person name="Andreopoulos B."/>
            <person name="Baker S."/>
            <person name="Barry K."/>
            <person name="Bills G."/>
            <person name="Bluhm B."/>
            <person name="Cannon C."/>
            <person name="Castanera R."/>
            <person name="Culley D."/>
            <person name="Daum C."/>
            <person name="Ezra D."/>
            <person name="Gonzalez J."/>
            <person name="Henrissat B."/>
            <person name="Kuo A."/>
            <person name="Liang C."/>
            <person name="Lipzen A."/>
            <person name="Lutzoni F."/>
            <person name="Magnuson J."/>
            <person name="Mondo S."/>
            <person name="Nolan M."/>
            <person name="Ohm R."/>
            <person name="Pangilinan J."/>
            <person name="Park H.-J."/>
            <person name="Ramirez L."/>
            <person name="Alfaro M."/>
            <person name="Sun H."/>
            <person name="Tritt A."/>
            <person name="Yoshinaga Y."/>
            <person name="Zwiers L.-H."/>
            <person name="Turgeon B."/>
            <person name="Goodwin S."/>
            <person name="Spatafora J."/>
            <person name="Crous P."/>
            <person name="Grigoriev I."/>
        </authorList>
    </citation>
    <scope>NUCLEOTIDE SEQUENCE</scope>
    <source>
        <strain evidence="7">CBS 125425</strain>
    </source>
</reference>
<keyword evidence="2 4" id="KW-0863">Zinc-finger</keyword>
<dbReference type="Proteomes" id="UP000799444">
    <property type="component" value="Unassembled WGS sequence"/>
</dbReference>
<keyword evidence="1" id="KW-0479">Metal-binding</keyword>
<dbReference type="SUPFAM" id="SSF57903">
    <property type="entry name" value="FYVE/PHD zinc finger"/>
    <property type="match status" value="1"/>
</dbReference>
<dbReference type="InterPro" id="IPR011011">
    <property type="entry name" value="Znf_FYVE_PHD"/>
</dbReference>
<evidence type="ECO:0000259" key="6">
    <source>
        <dbReference type="PROSITE" id="PS50016"/>
    </source>
</evidence>
<dbReference type="Gene3D" id="3.30.40.10">
    <property type="entry name" value="Zinc/RING finger domain, C3HC4 (zinc finger)"/>
    <property type="match status" value="1"/>
</dbReference>
<evidence type="ECO:0000256" key="3">
    <source>
        <dbReference type="ARBA" id="ARBA00022833"/>
    </source>
</evidence>
<feature type="compositionally biased region" description="Polar residues" evidence="5">
    <location>
        <begin position="632"/>
        <end position="650"/>
    </location>
</feature>
<dbReference type="InterPro" id="IPR001965">
    <property type="entry name" value="Znf_PHD"/>
</dbReference>
<feature type="compositionally biased region" description="Low complexity" evidence="5">
    <location>
        <begin position="709"/>
        <end position="731"/>
    </location>
</feature>
<feature type="region of interest" description="Disordered" evidence="5">
    <location>
        <begin position="184"/>
        <end position="232"/>
    </location>
</feature>
<dbReference type="PANTHER" id="PTHR14296">
    <property type="entry name" value="REMODELING AND SPACING FACTOR 1"/>
    <property type="match status" value="1"/>
</dbReference>
<dbReference type="GO" id="GO:0031213">
    <property type="term" value="C:RSF complex"/>
    <property type="evidence" value="ECO:0007669"/>
    <property type="project" value="InterPro"/>
</dbReference>
<dbReference type="EMBL" id="ML996102">
    <property type="protein sequence ID" value="KAF2739934.1"/>
    <property type="molecule type" value="Genomic_DNA"/>
</dbReference>
<feature type="compositionally biased region" description="Basic and acidic residues" evidence="5">
    <location>
        <begin position="326"/>
        <end position="342"/>
    </location>
</feature>
<accession>A0A9P4V6K9</accession>
<evidence type="ECO:0000313" key="7">
    <source>
        <dbReference type="EMBL" id="KAF2739934.1"/>
    </source>
</evidence>
<dbReference type="InterPro" id="IPR019786">
    <property type="entry name" value="Zinc_finger_PHD-type_CS"/>
</dbReference>
<feature type="compositionally biased region" description="Low complexity" evidence="5">
    <location>
        <begin position="544"/>
        <end position="561"/>
    </location>
</feature>